<evidence type="ECO:0000313" key="3">
    <source>
        <dbReference type="Proteomes" id="UP000435243"/>
    </source>
</evidence>
<feature type="domain" description="N-acetyltransferase" evidence="1">
    <location>
        <begin position="32"/>
        <end position="194"/>
    </location>
</feature>
<dbReference type="RefSeq" id="WP_160590615.1">
    <property type="nucleotide sequence ID" value="NZ_BAAAFP010000001.1"/>
</dbReference>
<proteinExistence type="predicted"/>
<dbReference type="PANTHER" id="PTHR39173">
    <property type="entry name" value="ACETYLTRANSFERASE"/>
    <property type="match status" value="1"/>
</dbReference>
<keyword evidence="3" id="KW-1185">Reference proteome</keyword>
<dbReference type="InterPro" id="IPR000182">
    <property type="entry name" value="GNAT_dom"/>
</dbReference>
<dbReference type="Gene3D" id="3.40.630.30">
    <property type="match status" value="1"/>
</dbReference>
<organism evidence="2 3">
    <name type="scientific">Alteraurantiacibacter aestuarii</name>
    <dbReference type="NCBI Taxonomy" id="650004"/>
    <lineage>
        <taxon>Bacteria</taxon>
        <taxon>Pseudomonadati</taxon>
        <taxon>Pseudomonadota</taxon>
        <taxon>Alphaproteobacteria</taxon>
        <taxon>Sphingomonadales</taxon>
        <taxon>Erythrobacteraceae</taxon>
        <taxon>Alteraurantiacibacter</taxon>
    </lineage>
</organism>
<dbReference type="GO" id="GO:0016747">
    <property type="term" value="F:acyltransferase activity, transferring groups other than amino-acyl groups"/>
    <property type="evidence" value="ECO:0007669"/>
    <property type="project" value="InterPro"/>
</dbReference>
<dbReference type="AlphaFoldDB" id="A0A844ZNJ8"/>
<keyword evidence="2" id="KW-0808">Transferase</keyword>
<dbReference type="OrthoDB" id="9804153at2"/>
<dbReference type="Pfam" id="PF13302">
    <property type="entry name" value="Acetyltransf_3"/>
    <property type="match status" value="1"/>
</dbReference>
<evidence type="ECO:0000313" key="2">
    <source>
        <dbReference type="EMBL" id="MXO88407.1"/>
    </source>
</evidence>
<protein>
    <submittedName>
        <fullName evidence="2">GNAT family N-acetyltransferase</fullName>
    </submittedName>
</protein>
<dbReference type="Proteomes" id="UP000435243">
    <property type="component" value="Unassembled WGS sequence"/>
</dbReference>
<evidence type="ECO:0000259" key="1">
    <source>
        <dbReference type="PROSITE" id="PS51186"/>
    </source>
</evidence>
<gene>
    <name evidence="2" type="ORF">GRI32_06605</name>
</gene>
<name>A0A844ZNJ8_9SPHN</name>
<dbReference type="PANTHER" id="PTHR39173:SF1">
    <property type="entry name" value="ACETYLTRANSFERASE"/>
    <property type="match status" value="1"/>
</dbReference>
<dbReference type="PROSITE" id="PS51186">
    <property type="entry name" value="GNAT"/>
    <property type="match status" value="1"/>
</dbReference>
<comment type="caution">
    <text evidence="2">The sequence shown here is derived from an EMBL/GenBank/DDBJ whole genome shotgun (WGS) entry which is preliminary data.</text>
</comment>
<sequence length="200" mass="22038">MRLVTPTRAHLPSYIAALERGWSPNNMDSERHRLRELAEIADDADSFLASMTDREAKAGDVQLPDGSFVKRLPGIRKWMWEDSADSAGGQGGGQSGGEFCGQIGFRWMEGTEALPPHLLGHIGYGVVPWRRGRAYAAQAVRDILPEARALGMRWVTITTDHDNPASLRTIARAGGYHTGTAAKPAAYRHGDTIEWFRIDL</sequence>
<reference evidence="2 3" key="1">
    <citation type="submission" date="2019-12" db="EMBL/GenBank/DDBJ databases">
        <title>Genomic-based taxomic classification of the family Erythrobacteraceae.</title>
        <authorList>
            <person name="Xu L."/>
        </authorList>
    </citation>
    <scope>NUCLEOTIDE SEQUENCE [LARGE SCALE GENOMIC DNA]</scope>
    <source>
        <strain evidence="2 3">JCM 16339</strain>
    </source>
</reference>
<dbReference type="SUPFAM" id="SSF55729">
    <property type="entry name" value="Acyl-CoA N-acyltransferases (Nat)"/>
    <property type="match status" value="1"/>
</dbReference>
<accession>A0A844ZNJ8</accession>
<dbReference type="InterPro" id="IPR016181">
    <property type="entry name" value="Acyl_CoA_acyltransferase"/>
</dbReference>
<dbReference type="EMBL" id="WTYY01000003">
    <property type="protein sequence ID" value="MXO88407.1"/>
    <property type="molecule type" value="Genomic_DNA"/>
</dbReference>